<dbReference type="InterPro" id="IPR007685">
    <property type="entry name" value="RelA_SpoT"/>
</dbReference>
<dbReference type="InterPro" id="IPR052366">
    <property type="entry name" value="GTP_Pyrophosphokinase"/>
</dbReference>
<evidence type="ECO:0000259" key="1">
    <source>
        <dbReference type="SMART" id="SM00954"/>
    </source>
</evidence>
<dbReference type="RefSeq" id="WP_425308646.1">
    <property type="nucleotide sequence ID" value="NZ_CP154795.1"/>
</dbReference>
<keyword evidence="3" id="KW-1185">Reference proteome</keyword>
<dbReference type="InterPro" id="IPR043519">
    <property type="entry name" value="NT_sf"/>
</dbReference>
<reference evidence="2 3" key="1">
    <citation type="submission" date="2024-04" db="EMBL/GenBank/DDBJ databases">
        <title>Isolation of an actinomycete strain from pig manure.</title>
        <authorList>
            <person name="Gong T."/>
            <person name="Yu Z."/>
            <person name="An M."/>
            <person name="Wei C."/>
            <person name="Yang W."/>
            <person name="Liu L."/>
        </authorList>
    </citation>
    <scope>NUCLEOTIDE SEQUENCE [LARGE SCALE GENOMIC DNA]</scope>
    <source>
        <strain evidence="2 3">ZF39</strain>
    </source>
</reference>
<organism evidence="2 3">
    <name type="scientific">Ammonicoccus fulvus</name>
    <dbReference type="NCBI Taxonomy" id="3138240"/>
    <lineage>
        <taxon>Bacteria</taxon>
        <taxon>Bacillati</taxon>
        <taxon>Actinomycetota</taxon>
        <taxon>Actinomycetes</taxon>
        <taxon>Propionibacteriales</taxon>
        <taxon>Propionibacteriaceae</taxon>
        <taxon>Ammonicoccus</taxon>
    </lineage>
</organism>
<dbReference type="PANTHER" id="PTHR47837">
    <property type="entry name" value="GTP PYROPHOSPHOKINASE YJBM"/>
    <property type="match status" value="1"/>
</dbReference>
<evidence type="ECO:0000313" key="2">
    <source>
        <dbReference type="EMBL" id="XAN07196.1"/>
    </source>
</evidence>
<dbReference type="Gene3D" id="3.30.460.10">
    <property type="entry name" value="Beta Polymerase, domain 2"/>
    <property type="match status" value="1"/>
</dbReference>
<dbReference type="Gene3D" id="1.10.287.860">
    <property type="entry name" value="Nucleotidyltransferase"/>
    <property type="match status" value="1"/>
</dbReference>
<protein>
    <submittedName>
        <fullName evidence="2">GTP pyrophosphokinase family protein</fullName>
    </submittedName>
</protein>
<evidence type="ECO:0000313" key="3">
    <source>
        <dbReference type="Proteomes" id="UP001442841"/>
    </source>
</evidence>
<dbReference type="EMBL" id="CP154795">
    <property type="protein sequence ID" value="XAN07196.1"/>
    <property type="molecule type" value="Genomic_DNA"/>
</dbReference>
<dbReference type="SUPFAM" id="SSF81301">
    <property type="entry name" value="Nucleotidyltransferase"/>
    <property type="match status" value="1"/>
</dbReference>
<sequence>MESNVVTEVPIGSMIAQLAESRTTLVRFMLGYESAIDEVRTKLAILSREFEQAHQYNPIEHISSRLKTPQSLIANARKRGCRPDVESIRAEILDIAGVRVVCTYVSDVYRLQELVCSQSDVRLLDLKDYIANPKPSGYRSLHAIISIPVYLSTETMHVPVEIQFRTIAQEFWASLEHKIFYKYDKAVPDHLTTELRRAAGTAAELDATMERLAAEIDSQDPNGHHTVTPHDVQTFLDFLRG</sequence>
<name>A0ABZ3FMB6_9ACTN</name>
<dbReference type="SMART" id="SM00954">
    <property type="entry name" value="RelA_SpoT"/>
    <property type="match status" value="1"/>
</dbReference>
<dbReference type="Proteomes" id="UP001442841">
    <property type="component" value="Chromosome"/>
</dbReference>
<dbReference type="CDD" id="cd05399">
    <property type="entry name" value="NT_Rel-Spo_like"/>
    <property type="match status" value="1"/>
</dbReference>
<dbReference type="Pfam" id="PF04607">
    <property type="entry name" value="RelA_SpoT"/>
    <property type="match status" value="1"/>
</dbReference>
<feature type="domain" description="RelA/SpoT" evidence="1">
    <location>
        <begin position="64"/>
        <end position="187"/>
    </location>
</feature>
<accession>A0ABZ3FMB6</accession>
<dbReference type="PANTHER" id="PTHR47837:SF2">
    <property type="entry name" value="GTP PYROPHOSPHOKINASE YWAC"/>
    <property type="match status" value="1"/>
</dbReference>
<proteinExistence type="predicted"/>
<gene>
    <name evidence="2" type="ORF">AADG42_07790</name>
</gene>